<evidence type="ECO:0000313" key="1">
    <source>
        <dbReference type="EMBL" id="AGL90322.1"/>
    </source>
</evidence>
<organism evidence="1 2">
    <name type="scientific">Strawberry lethal yellows phytoplasma (CPA) str. NZSb11</name>
    <dbReference type="NCBI Taxonomy" id="980422"/>
    <lineage>
        <taxon>Bacteria</taxon>
        <taxon>Bacillati</taxon>
        <taxon>Mycoplasmatota</taxon>
        <taxon>Mollicutes</taxon>
        <taxon>Acholeplasmatales</taxon>
        <taxon>Acholeplasmataceae</taxon>
        <taxon>Candidatus Phytoplasma</taxon>
        <taxon>16SrXII (Stolbur group)</taxon>
    </lineage>
</organism>
<name>R4RWS2_PHYAS</name>
<sequence length="34" mass="4199">MFKNPLFHDYICCHKSKKLKPDKKLFYLDLNNQK</sequence>
<dbReference type="Proteomes" id="UP000013941">
    <property type="component" value="Chromosome"/>
</dbReference>
<reference evidence="1 2" key="1">
    <citation type="journal article" date="2013" name="BMC Genomics">
        <title>Comparison of the complete genome sequence of two closely related isolates of 'Candidatus Phytoplasma australiense' reveals genome plasticity.</title>
        <authorList>
            <person name="Andersen M.T."/>
            <person name="Liefting L.W."/>
            <person name="Havukkala I."/>
            <person name="Beever R.E."/>
        </authorList>
    </citation>
    <scope>NUCLEOTIDE SEQUENCE [LARGE SCALE GENOMIC DNA]</scope>
    <source>
        <strain evidence="1 2">NZSb11</strain>
    </source>
</reference>
<gene>
    <name evidence="1" type="ORF">SLY_0402</name>
</gene>
<evidence type="ECO:0000313" key="2">
    <source>
        <dbReference type="Proteomes" id="UP000013941"/>
    </source>
</evidence>
<protein>
    <submittedName>
        <fullName evidence="1">Uncharacterized protein</fullName>
    </submittedName>
</protein>
<proteinExistence type="predicted"/>
<dbReference type="AlphaFoldDB" id="R4RWS2"/>
<dbReference type="KEGG" id="nzs:SLY_0402"/>
<dbReference type="EMBL" id="CP002548">
    <property type="protein sequence ID" value="AGL90322.1"/>
    <property type="molecule type" value="Genomic_DNA"/>
</dbReference>
<keyword evidence="2" id="KW-1185">Reference proteome</keyword>
<dbReference type="HOGENOM" id="CLU_3376341_0_0_14"/>
<accession>R4RWS2</accession>